<evidence type="ECO:0000256" key="5">
    <source>
        <dbReference type="ARBA" id="ARBA00022737"/>
    </source>
</evidence>
<dbReference type="InterPro" id="IPR017896">
    <property type="entry name" value="4Fe4S_Fe-S-bd"/>
</dbReference>
<dbReference type="GO" id="GO:0051539">
    <property type="term" value="F:4 iron, 4 sulfur cluster binding"/>
    <property type="evidence" value="ECO:0007669"/>
    <property type="project" value="UniProtKB-KW"/>
</dbReference>
<dbReference type="GO" id="GO:0046872">
    <property type="term" value="F:metal ion binding"/>
    <property type="evidence" value="ECO:0007669"/>
    <property type="project" value="UniProtKB-KW"/>
</dbReference>
<gene>
    <name evidence="10" type="ORF">AO703_09900</name>
</gene>
<evidence type="ECO:0000256" key="2">
    <source>
        <dbReference type="ARBA" id="ARBA00004196"/>
    </source>
</evidence>
<evidence type="ECO:0000256" key="8">
    <source>
        <dbReference type="SAM" id="SignalP"/>
    </source>
</evidence>
<comment type="cofactor">
    <cofactor evidence="1">
        <name>[4Fe-4S] cluster</name>
        <dbReference type="ChEBI" id="CHEBI:49883"/>
    </cofactor>
</comment>
<protein>
    <submittedName>
        <fullName evidence="10">Hydrogenase 2 protein HybA</fullName>
    </submittedName>
</protein>
<evidence type="ECO:0000256" key="1">
    <source>
        <dbReference type="ARBA" id="ARBA00001966"/>
    </source>
</evidence>
<dbReference type="EMBL" id="CP012871">
    <property type="protein sequence ID" value="ALR76600.1"/>
    <property type="molecule type" value="Genomic_DNA"/>
</dbReference>
<dbReference type="PROSITE" id="PS51379">
    <property type="entry name" value="4FE4S_FER_2"/>
    <property type="match status" value="3"/>
</dbReference>
<keyword evidence="6" id="KW-0408">Iron</keyword>
<evidence type="ECO:0000256" key="6">
    <source>
        <dbReference type="ARBA" id="ARBA00023004"/>
    </source>
</evidence>
<reference evidence="11" key="1">
    <citation type="submission" date="2015-10" db="EMBL/GenBank/DDBJ databases">
        <title>Complete Genome Sequencing of Klebsiella sp. strain G5.</title>
        <authorList>
            <person name="Chan K.-G."/>
            <person name="Chen J.-W."/>
        </authorList>
    </citation>
    <scope>NUCLEOTIDE SEQUENCE [LARGE SCALE GENOMIC DNA]</scope>
    <source>
        <strain evidence="11">G5</strain>
    </source>
</reference>
<feature type="domain" description="4Fe-4S ferredoxin-type" evidence="9">
    <location>
        <begin position="109"/>
        <end position="140"/>
    </location>
</feature>
<dbReference type="Gene3D" id="3.30.70.20">
    <property type="match status" value="2"/>
</dbReference>
<dbReference type="InterPro" id="IPR017900">
    <property type="entry name" value="4Fe4S_Fe_S_CS"/>
</dbReference>
<dbReference type="AlphaFoldDB" id="A0A806X4F6"/>
<comment type="subcellular location">
    <subcellularLocation>
        <location evidence="2">Cell envelope</location>
    </subcellularLocation>
</comment>
<keyword evidence="3" id="KW-0004">4Fe-4S</keyword>
<dbReference type="InterPro" id="IPR051555">
    <property type="entry name" value="FDH_Electron_Transfer_Unit"/>
</dbReference>
<keyword evidence="7" id="KW-0411">Iron-sulfur</keyword>
<dbReference type="InterPro" id="IPR006311">
    <property type="entry name" value="TAT_signal"/>
</dbReference>
<sequence>MNRRHFLKLASAGAMLAGVAPSARAGAENKPPVPNSLGMLYDSTLCVGCQACVSECQRINHTDEPHGETYAYAGTEPTWSNNDKLSPYTNNIIQVWHSGKGVNKDRVDDGYAYIKKQCMHCVDPNCVSVCPVQAMQKDPKTGIVHYNPDVCTGCRYCMVGCPFNVPKYDYDNPFGKIHKCELCNQKGVERLDNGGLPGCVDVCPTGAVIFGTREQLMEEAHKRLAAKPGETYRYPRQTLQSSDRYEHPVAHYEPHLYGEKEGGGTQVLVLAGVPFDNLGLPALAELSTGARSEHIQHSLYKGMVLPFAALAGITFLVQRNMRHKPADKHEDKKDDNHGDA</sequence>
<dbReference type="OMA" id="PKYDYDN"/>
<evidence type="ECO:0000313" key="11">
    <source>
        <dbReference type="Proteomes" id="UP000069162"/>
    </source>
</evidence>
<evidence type="ECO:0000256" key="4">
    <source>
        <dbReference type="ARBA" id="ARBA00022723"/>
    </source>
</evidence>
<evidence type="ECO:0000259" key="9">
    <source>
        <dbReference type="PROSITE" id="PS51379"/>
    </source>
</evidence>
<evidence type="ECO:0000256" key="7">
    <source>
        <dbReference type="ARBA" id="ARBA00023014"/>
    </source>
</evidence>
<evidence type="ECO:0000256" key="3">
    <source>
        <dbReference type="ARBA" id="ARBA00022485"/>
    </source>
</evidence>
<dbReference type="PANTHER" id="PTHR43545">
    <property type="entry name" value="FORMATE DEHYDROGENASE, NITRATE-INDUCIBLE, IRON-SULFUR SUBUNIT"/>
    <property type="match status" value="1"/>
</dbReference>
<accession>A0A806X4F6</accession>
<feature type="chain" id="PRO_5033019483" evidence="8">
    <location>
        <begin position="26"/>
        <end position="340"/>
    </location>
</feature>
<dbReference type="RefSeq" id="WP_013366454.1">
    <property type="nucleotide sequence ID" value="NZ_CP012871.1"/>
</dbReference>
<keyword evidence="4" id="KW-0479">Metal-binding</keyword>
<feature type="signal peptide" evidence="8">
    <location>
        <begin position="1"/>
        <end position="25"/>
    </location>
</feature>
<feature type="domain" description="4Fe-4S ferredoxin-type" evidence="9">
    <location>
        <begin position="37"/>
        <end position="67"/>
    </location>
</feature>
<dbReference type="Pfam" id="PF13247">
    <property type="entry name" value="Fer4_11"/>
    <property type="match status" value="1"/>
</dbReference>
<dbReference type="GO" id="GO:0030313">
    <property type="term" value="C:cell envelope"/>
    <property type="evidence" value="ECO:0007669"/>
    <property type="project" value="UniProtKB-SubCell"/>
</dbReference>
<keyword evidence="8" id="KW-0732">Signal</keyword>
<keyword evidence="5" id="KW-0677">Repeat</keyword>
<dbReference type="SUPFAM" id="SSF54862">
    <property type="entry name" value="4Fe-4S ferredoxins"/>
    <property type="match status" value="1"/>
</dbReference>
<dbReference type="CDD" id="cd10561">
    <property type="entry name" value="HybA_like"/>
    <property type="match status" value="1"/>
</dbReference>
<dbReference type="OrthoDB" id="9779457at2"/>
<dbReference type="PROSITE" id="PS51318">
    <property type="entry name" value="TAT"/>
    <property type="match status" value="1"/>
</dbReference>
<feature type="domain" description="4Fe-4S ferredoxin-type" evidence="9">
    <location>
        <begin position="142"/>
        <end position="171"/>
    </location>
</feature>
<proteinExistence type="predicted"/>
<dbReference type="KEGG" id="kle:AO703_09900"/>
<dbReference type="Proteomes" id="UP000069162">
    <property type="component" value="Chromosome"/>
</dbReference>
<organism evidence="10 11">
    <name type="scientific">[Enterobacter] lignolyticus</name>
    <dbReference type="NCBI Taxonomy" id="1334193"/>
    <lineage>
        <taxon>Bacteria</taxon>
        <taxon>Pseudomonadati</taxon>
        <taxon>Pseudomonadota</taxon>
        <taxon>Gammaproteobacteria</taxon>
        <taxon>Enterobacterales</taxon>
        <taxon>Enterobacteriaceae</taxon>
        <taxon>Pluralibacter</taxon>
    </lineage>
</organism>
<name>A0A806X4F6_9ENTR</name>
<dbReference type="NCBIfam" id="NF008134">
    <property type="entry name" value="PRK10882.1"/>
    <property type="match status" value="1"/>
</dbReference>
<dbReference type="PANTHER" id="PTHR43545:SF1">
    <property type="entry name" value="HYDROGENASE-2 OPERON PROTEIN HYBA"/>
    <property type="match status" value="1"/>
</dbReference>
<evidence type="ECO:0000313" key="10">
    <source>
        <dbReference type="EMBL" id="ALR76600.1"/>
    </source>
</evidence>
<dbReference type="PROSITE" id="PS00198">
    <property type="entry name" value="4FE4S_FER_1"/>
    <property type="match status" value="1"/>
</dbReference>